<dbReference type="Pfam" id="PF01417">
    <property type="entry name" value="ENTH"/>
    <property type="match status" value="1"/>
</dbReference>
<dbReference type="SUPFAM" id="SSF48464">
    <property type="entry name" value="ENTH/VHS domain"/>
    <property type="match status" value="1"/>
</dbReference>
<dbReference type="CDD" id="cd03571">
    <property type="entry name" value="ENTH"/>
    <property type="match status" value="1"/>
</dbReference>
<proteinExistence type="predicted"/>
<keyword evidence="4" id="KW-1185">Reference proteome</keyword>
<feature type="compositionally biased region" description="Gly residues" evidence="1">
    <location>
        <begin position="164"/>
        <end position="184"/>
    </location>
</feature>
<dbReference type="Proteomes" id="UP001165122">
    <property type="component" value="Unassembled WGS sequence"/>
</dbReference>
<dbReference type="OrthoDB" id="4033880at2759"/>
<dbReference type="EMBL" id="BRXW01000355">
    <property type="protein sequence ID" value="GMH47232.1"/>
    <property type="molecule type" value="Genomic_DNA"/>
</dbReference>
<dbReference type="PANTHER" id="PTHR12276">
    <property type="entry name" value="EPSIN/ENT-RELATED"/>
    <property type="match status" value="1"/>
</dbReference>
<feature type="domain" description="ENTH" evidence="2">
    <location>
        <begin position="19"/>
        <end position="150"/>
    </location>
</feature>
<dbReference type="GO" id="GO:0006897">
    <property type="term" value="P:endocytosis"/>
    <property type="evidence" value="ECO:0007669"/>
    <property type="project" value="TreeGrafter"/>
</dbReference>
<dbReference type="GO" id="GO:0005768">
    <property type="term" value="C:endosome"/>
    <property type="evidence" value="ECO:0007669"/>
    <property type="project" value="TreeGrafter"/>
</dbReference>
<name>A0A9W6Z2Z4_9STRA</name>
<dbReference type="GO" id="GO:0030276">
    <property type="term" value="F:clathrin binding"/>
    <property type="evidence" value="ECO:0007669"/>
    <property type="project" value="TreeGrafter"/>
</dbReference>
<dbReference type="Gene3D" id="1.25.40.90">
    <property type="match status" value="1"/>
</dbReference>
<sequence>MFNNLSLDKLRNAAEDAINQAKPKSDHEARMFEVLSHKNWGASSSLMSQISRDSYDYDKFPTISKLLWEGLEGRPAAWRVVFKALTLLEYLIKNGSERCIDESRTRDHKLRSLYNFNYFEGSVDRGSGVREKSKQIVELLQDNERIREEREKAKELRGKFSGVGSEGGSYGNSGGGGGGGGGYGNDSYSSQKQGGGGGYGNDSYSSSNSGGYGGDTRASNSGYGNSGIGSNSRGGGASSNSNSRGRYSDNEPTLKTSVTKTKTDMFDVVQKANKDGKIKINLPGGRQSQKAADMPAPAPAAPPPAQDLFSFDAPTPSTAPAAAGFDAFGTSTSTGGNDFAAFHTAPPAAPPAPVANDFGFDAFAQTPAAPPAPVQQDFGFAAQPVQQQNFGGFQQQPQQQQFNNNAFAPAPVAAPVQSFVSAAPIQPSNATVNTSVDEDFGGFSSAEQAKPNDLAGLVQLDGLTTNKTEKKSSSTGGNATGNQHSSFSGLDGFGAASMGMGMSTNNMPMPNNNMSRPQQPAMMSPPQQQNMGMQQSMMGMAMGGGMGMQPQGMGMMPQGQMGGFGQMPQGMNQMGGGMGMQPQQNQGMQSQYQQQQQQQRNAAQFSSLGGF</sequence>
<feature type="compositionally biased region" description="Low complexity" evidence="1">
    <location>
        <begin position="494"/>
        <end position="530"/>
    </location>
</feature>
<evidence type="ECO:0000256" key="1">
    <source>
        <dbReference type="SAM" id="MobiDB-lite"/>
    </source>
</evidence>
<dbReference type="GO" id="GO:0030125">
    <property type="term" value="C:clathrin vesicle coat"/>
    <property type="evidence" value="ECO:0007669"/>
    <property type="project" value="TreeGrafter"/>
</dbReference>
<dbReference type="FunFam" id="1.25.40.90:FF:000006">
    <property type="entry name" value="Clathrin interactor 1"/>
    <property type="match status" value="1"/>
</dbReference>
<reference evidence="4" key="1">
    <citation type="journal article" date="2023" name="Commun. Biol.">
        <title>Genome analysis of Parmales, the sister group of diatoms, reveals the evolutionary specialization of diatoms from phago-mixotrophs to photoautotrophs.</title>
        <authorList>
            <person name="Ban H."/>
            <person name="Sato S."/>
            <person name="Yoshikawa S."/>
            <person name="Yamada K."/>
            <person name="Nakamura Y."/>
            <person name="Ichinomiya M."/>
            <person name="Sato N."/>
            <person name="Blanc-Mathieu R."/>
            <person name="Endo H."/>
            <person name="Kuwata A."/>
            <person name="Ogata H."/>
        </authorList>
    </citation>
    <scope>NUCLEOTIDE SEQUENCE [LARGE SCALE GENOMIC DNA]</scope>
    <source>
        <strain evidence="4">NIES 3700</strain>
    </source>
</reference>
<evidence type="ECO:0000259" key="2">
    <source>
        <dbReference type="PROSITE" id="PS50942"/>
    </source>
</evidence>
<dbReference type="AlphaFoldDB" id="A0A9W6Z2Z4"/>
<dbReference type="GO" id="GO:0005886">
    <property type="term" value="C:plasma membrane"/>
    <property type="evidence" value="ECO:0007669"/>
    <property type="project" value="TreeGrafter"/>
</dbReference>
<dbReference type="InterPro" id="IPR008942">
    <property type="entry name" value="ENTH_VHS"/>
</dbReference>
<feature type="region of interest" description="Disordered" evidence="1">
    <location>
        <begin position="467"/>
        <end position="530"/>
    </location>
</feature>
<feature type="compositionally biased region" description="Low complexity" evidence="1">
    <location>
        <begin position="580"/>
        <end position="599"/>
    </location>
</feature>
<feature type="compositionally biased region" description="Polar residues" evidence="1">
    <location>
        <begin position="250"/>
        <end position="260"/>
    </location>
</feature>
<dbReference type="PANTHER" id="PTHR12276:SF45">
    <property type="entry name" value="CLATHRIN INTERACTOR 1"/>
    <property type="match status" value="1"/>
</dbReference>
<dbReference type="PROSITE" id="PS50942">
    <property type="entry name" value="ENTH"/>
    <property type="match status" value="1"/>
</dbReference>
<gene>
    <name evidence="3" type="ORF">TrLO_g8663</name>
</gene>
<feature type="region of interest" description="Disordered" evidence="1">
    <location>
        <begin position="151"/>
        <end position="262"/>
    </location>
</feature>
<dbReference type="GO" id="GO:0005543">
    <property type="term" value="F:phospholipid binding"/>
    <property type="evidence" value="ECO:0007669"/>
    <property type="project" value="TreeGrafter"/>
</dbReference>
<feature type="region of interest" description="Disordered" evidence="1">
    <location>
        <begin position="577"/>
        <end position="611"/>
    </location>
</feature>
<feature type="compositionally biased region" description="Gly residues" evidence="1">
    <location>
        <begin position="224"/>
        <end position="237"/>
    </location>
</feature>
<feature type="region of interest" description="Disordered" evidence="1">
    <location>
        <begin position="278"/>
        <end position="302"/>
    </location>
</feature>
<feature type="compositionally biased region" description="Polar residues" evidence="1">
    <location>
        <begin position="600"/>
        <end position="611"/>
    </location>
</feature>
<comment type="caution">
    <text evidence="3">The sequence shown here is derived from an EMBL/GenBank/DDBJ whole genome shotgun (WGS) entry which is preliminary data.</text>
</comment>
<evidence type="ECO:0000313" key="3">
    <source>
        <dbReference type="EMBL" id="GMH47232.1"/>
    </source>
</evidence>
<dbReference type="InterPro" id="IPR013809">
    <property type="entry name" value="ENTH"/>
</dbReference>
<feature type="compositionally biased region" description="Polar residues" evidence="1">
    <location>
        <begin position="476"/>
        <end position="488"/>
    </location>
</feature>
<organism evidence="3 4">
    <name type="scientific">Triparma laevis f. longispina</name>
    <dbReference type="NCBI Taxonomy" id="1714387"/>
    <lineage>
        <taxon>Eukaryota</taxon>
        <taxon>Sar</taxon>
        <taxon>Stramenopiles</taxon>
        <taxon>Ochrophyta</taxon>
        <taxon>Bolidophyceae</taxon>
        <taxon>Parmales</taxon>
        <taxon>Triparmaceae</taxon>
        <taxon>Triparma</taxon>
    </lineage>
</organism>
<protein>
    <recommendedName>
        <fullName evidence="2">ENTH domain-containing protein</fullName>
    </recommendedName>
</protein>
<dbReference type="SMART" id="SM00273">
    <property type="entry name" value="ENTH"/>
    <property type="match status" value="1"/>
</dbReference>
<evidence type="ECO:0000313" key="4">
    <source>
        <dbReference type="Proteomes" id="UP001165122"/>
    </source>
</evidence>
<accession>A0A9W6Z2Z4</accession>